<protein>
    <submittedName>
        <fullName evidence="3">DUF4173 domain-containing protein</fullName>
    </submittedName>
</protein>
<accession>A0ABW3UPB6</accession>
<comment type="caution">
    <text evidence="3">The sequence shown here is derived from an EMBL/GenBank/DDBJ whole genome shotgun (WGS) entry which is preliminary data.</text>
</comment>
<feature type="transmembrane region" description="Helical" evidence="2">
    <location>
        <begin position="64"/>
        <end position="81"/>
    </location>
</feature>
<feature type="coiled-coil region" evidence="1">
    <location>
        <begin position="462"/>
        <end position="492"/>
    </location>
</feature>
<feature type="transmembrane region" description="Helical" evidence="2">
    <location>
        <begin position="313"/>
        <end position="334"/>
    </location>
</feature>
<feature type="transmembrane region" description="Helical" evidence="2">
    <location>
        <begin position="346"/>
        <end position="369"/>
    </location>
</feature>
<dbReference type="EMBL" id="JBHTLU010000022">
    <property type="protein sequence ID" value="MFD1222167.1"/>
    <property type="molecule type" value="Genomic_DNA"/>
</dbReference>
<feature type="transmembrane region" description="Helical" evidence="2">
    <location>
        <begin position="381"/>
        <end position="402"/>
    </location>
</feature>
<dbReference type="Pfam" id="PF13687">
    <property type="entry name" value="DUF4153"/>
    <property type="match status" value="1"/>
</dbReference>
<keyword evidence="2" id="KW-0812">Transmembrane</keyword>
<name>A0ABW3UPB6_9BACL</name>
<sequence>MITENQSVRKQEMIVLAGALVCAWIHYLLFSNKEWGLSYPLFTLGFYLYFYWSIKAVPERGVRSWLLLLPIGLLSFTYAAFTNALFTVLNALLIPCLIVLHTTWLVRRKDSRRLDISLIVAALDQIFVQSIRYVPMPVRSVARILSGTMKWRGSQQLWKVMAGIVVSLPILLLVGSLLASADTMFDRSLSRLPALLAEIRIGYLLRNAGWVVFMTVALFAYVWGLMHPRPKLTDIQRMPPLAQEGSGEGWDPGLPVPYSRPIRIDGTIMATVLIMLNAVYILFAVVQFSYFFAGGSAVLPDGVTYAEYARRGFAELVIVTVMNLTLLMITLHAVDRTIRALDRLLRTLLAMLVGCTAVMLCSAFFRLSMYEMAYGYTVTRVLVHAFMLFLAVLFAIALYKLWNDSFRLLQPYAIAAITAYTVLNYIQVDAVVASSNLQRFEATGKIDVSYLGSLSYEAVPYLLELQRSYPDMEQTADALEAMKERLRRGERSSWVEFNFSQRRAAEALASWEKPSER</sequence>
<feature type="transmembrane region" description="Helical" evidence="2">
    <location>
        <begin position="268"/>
        <end position="293"/>
    </location>
</feature>
<reference evidence="4" key="1">
    <citation type="journal article" date="2019" name="Int. J. Syst. Evol. Microbiol.">
        <title>The Global Catalogue of Microorganisms (GCM) 10K type strain sequencing project: providing services to taxonomists for standard genome sequencing and annotation.</title>
        <authorList>
            <consortium name="The Broad Institute Genomics Platform"/>
            <consortium name="The Broad Institute Genome Sequencing Center for Infectious Disease"/>
            <person name="Wu L."/>
            <person name="Ma J."/>
        </authorList>
    </citation>
    <scope>NUCLEOTIDE SEQUENCE [LARGE SCALE GENOMIC DNA]</scope>
    <source>
        <strain evidence="4">CCUG 53270</strain>
    </source>
</reference>
<feature type="transmembrane region" description="Helical" evidence="2">
    <location>
        <begin position="35"/>
        <end position="52"/>
    </location>
</feature>
<dbReference type="Proteomes" id="UP001597180">
    <property type="component" value="Unassembled WGS sequence"/>
</dbReference>
<dbReference type="InterPro" id="IPR025291">
    <property type="entry name" value="DUF4153"/>
</dbReference>
<proteinExistence type="predicted"/>
<organism evidence="3 4">
    <name type="scientific">Paenibacillus vulneris</name>
    <dbReference type="NCBI Taxonomy" id="1133364"/>
    <lineage>
        <taxon>Bacteria</taxon>
        <taxon>Bacillati</taxon>
        <taxon>Bacillota</taxon>
        <taxon>Bacilli</taxon>
        <taxon>Bacillales</taxon>
        <taxon>Paenibacillaceae</taxon>
        <taxon>Paenibacillus</taxon>
    </lineage>
</organism>
<evidence type="ECO:0000313" key="4">
    <source>
        <dbReference type="Proteomes" id="UP001597180"/>
    </source>
</evidence>
<evidence type="ECO:0000256" key="2">
    <source>
        <dbReference type="SAM" id="Phobius"/>
    </source>
</evidence>
<feature type="transmembrane region" description="Helical" evidence="2">
    <location>
        <begin position="87"/>
        <end position="106"/>
    </location>
</feature>
<evidence type="ECO:0000313" key="3">
    <source>
        <dbReference type="EMBL" id="MFD1222167.1"/>
    </source>
</evidence>
<keyword evidence="2" id="KW-1133">Transmembrane helix</keyword>
<keyword evidence="1" id="KW-0175">Coiled coil</keyword>
<feature type="transmembrane region" description="Helical" evidence="2">
    <location>
        <begin position="157"/>
        <end position="181"/>
    </location>
</feature>
<dbReference type="RefSeq" id="WP_345593441.1">
    <property type="nucleotide sequence ID" value="NZ_BAABJG010000045.1"/>
</dbReference>
<evidence type="ECO:0000256" key="1">
    <source>
        <dbReference type="SAM" id="Coils"/>
    </source>
</evidence>
<feature type="transmembrane region" description="Helical" evidence="2">
    <location>
        <begin position="201"/>
        <end position="223"/>
    </location>
</feature>
<keyword evidence="4" id="KW-1185">Reference proteome</keyword>
<gene>
    <name evidence="3" type="ORF">ACFQ4B_18770</name>
</gene>
<feature type="transmembrane region" description="Helical" evidence="2">
    <location>
        <begin position="12"/>
        <end position="29"/>
    </location>
</feature>
<keyword evidence="2" id="KW-0472">Membrane</keyword>